<proteinExistence type="predicted"/>
<name>A0ABS2SVM1_9BACI</name>
<gene>
    <name evidence="1" type="ORF">JOC54_002864</name>
</gene>
<accession>A0ABS2SVM1</accession>
<reference evidence="1" key="1">
    <citation type="submission" date="2021-01" db="EMBL/GenBank/DDBJ databases">
        <title>Genomic Encyclopedia of Type Strains, Phase IV (KMG-IV): sequencing the most valuable type-strain genomes for metagenomic binning, comparative biology and taxonomic classification.</title>
        <authorList>
            <person name="Goeker M."/>
        </authorList>
    </citation>
    <scope>NUCLEOTIDE SEQUENCE</scope>
    <source>
        <strain evidence="1">DSM 21943</strain>
    </source>
</reference>
<evidence type="ECO:0000313" key="1">
    <source>
        <dbReference type="EMBL" id="MBM7839584.1"/>
    </source>
</evidence>
<dbReference type="Proteomes" id="UP001179280">
    <property type="component" value="Unassembled WGS sequence"/>
</dbReference>
<dbReference type="RefSeq" id="WP_204466805.1">
    <property type="nucleotide sequence ID" value="NZ_JAFBCV010000009.1"/>
</dbReference>
<evidence type="ECO:0000313" key="2">
    <source>
        <dbReference type="Proteomes" id="UP001179280"/>
    </source>
</evidence>
<sequence>MYFGSEQFCIFMKNEFDTDIDEDGVGEETVYLEKEELSFESICTLNLPNEIRVDYCSIVKDDEEWTIGVVHELTESVPLLLICEKNGDLILIKKFLR</sequence>
<comment type="caution">
    <text evidence="1">The sequence shown here is derived from an EMBL/GenBank/DDBJ whole genome shotgun (WGS) entry which is preliminary data.</text>
</comment>
<organism evidence="1 2">
    <name type="scientific">Shouchella xiaoxiensis</name>
    <dbReference type="NCBI Taxonomy" id="766895"/>
    <lineage>
        <taxon>Bacteria</taxon>
        <taxon>Bacillati</taxon>
        <taxon>Bacillota</taxon>
        <taxon>Bacilli</taxon>
        <taxon>Bacillales</taxon>
        <taxon>Bacillaceae</taxon>
        <taxon>Shouchella</taxon>
    </lineage>
</organism>
<keyword evidence="2" id="KW-1185">Reference proteome</keyword>
<protein>
    <submittedName>
        <fullName evidence="1">Uncharacterized protein</fullName>
    </submittedName>
</protein>
<dbReference type="EMBL" id="JAFBCV010000009">
    <property type="protein sequence ID" value="MBM7839584.1"/>
    <property type="molecule type" value="Genomic_DNA"/>
</dbReference>